<dbReference type="eggNOG" id="COG1579">
    <property type="taxonomic scope" value="Bacteria"/>
</dbReference>
<feature type="domain" description="CT398-like coiled coil hairpin" evidence="3">
    <location>
        <begin position="13"/>
        <end position="189"/>
    </location>
</feature>
<evidence type="ECO:0008006" key="6">
    <source>
        <dbReference type="Google" id="ProtNLM"/>
    </source>
</evidence>
<keyword evidence="5" id="KW-1185">Reference proteome</keyword>
<dbReference type="AlphaFoldDB" id="E8N603"/>
<dbReference type="InterPro" id="IPR003743">
    <property type="entry name" value="Zf-RING_7"/>
</dbReference>
<feature type="coiled-coil region" evidence="1">
    <location>
        <begin position="13"/>
        <end position="113"/>
    </location>
</feature>
<evidence type="ECO:0000259" key="2">
    <source>
        <dbReference type="Pfam" id="PF02591"/>
    </source>
</evidence>
<evidence type="ECO:0000259" key="3">
    <source>
        <dbReference type="Pfam" id="PF24481"/>
    </source>
</evidence>
<dbReference type="KEGG" id="atm:ANT_18410"/>
<sequence length="236" mass="26889">MVSMNQSAHLFRLQQIDSQLDQVNARLKQIEKLLSEDTRILNARKKAEEIHRELEKSRLRLHNAEELVRQQNIKIEQTEATLYSGSVRNPKELQDLEKELASLKKHLGTLEDQQLEAMMTVEQNEVFANQAQAEYQKILGEVISEQAGLSGEREQLEKTKIRLETERQALCTSVKAENLQIYEQLRLQKKGVAVTQVEDNSCSACGATIRASEVQAARMQPHLIFCNSCGRILYSG</sequence>
<dbReference type="Gene3D" id="1.10.287.1490">
    <property type="match status" value="1"/>
</dbReference>
<reference evidence="4 5" key="1">
    <citation type="submission" date="2010-12" db="EMBL/GenBank/DDBJ databases">
        <title>Whole genome sequence of Anaerolinea thermophila UNI-1.</title>
        <authorList>
            <person name="Narita-Yamada S."/>
            <person name="Kishi E."/>
            <person name="Watanabe Y."/>
            <person name="Takasaki K."/>
            <person name="Ankai A."/>
            <person name="Oguchi A."/>
            <person name="Fukui S."/>
            <person name="Takahashi M."/>
            <person name="Yashiro I."/>
            <person name="Hosoyama A."/>
            <person name="Sekiguchi Y."/>
            <person name="Hanada S."/>
            <person name="Fujita N."/>
        </authorList>
    </citation>
    <scope>NUCLEOTIDE SEQUENCE [LARGE SCALE GENOMIC DNA]</scope>
    <source>
        <strain evidence="5">DSM 14523 / JCM 11388 / NBRC 100420 / UNI-1</strain>
    </source>
</reference>
<gene>
    <name evidence="4" type="ordered locus">ANT_18410</name>
</gene>
<dbReference type="HOGENOM" id="CLU_073076_1_0_0"/>
<accession>E8N603</accession>
<dbReference type="STRING" id="926569.ANT_18410"/>
<dbReference type="InterPro" id="IPR056003">
    <property type="entry name" value="CT398_CC_hairpin"/>
</dbReference>
<evidence type="ECO:0000256" key="1">
    <source>
        <dbReference type="SAM" id="Coils"/>
    </source>
</evidence>
<evidence type="ECO:0000313" key="5">
    <source>
        <dbReference type="Proteomes" id="UP000008922"/>
    </source>
</evidence>
<feature type="domain" description="C4-type zinc ribbon" evidence="2">
    <location>
        <begin position="201"/>
        <end position="233"/>
    </location>
</feature>
<proteinExistence type="predicted"/>
<organism evidence="4 5">
    <name type="scientific">Anaerolinea thermophila (strain DSM 14523 / JCM 11388 / NBRC 100420 / UNI-1)</name>
    <dbReference type="NCBI Taxonomy" id="926569"/>
    <lineage>
        <taxon>Bacteria</taxon>
        <taxon>Bacillati</taxon>
        <taxon>Chloroflexota</taxon>
        <taxon>Anaerolineae</taxon>
        <taxon>Anaerolineales</taxon>
        <taxon>Anaerolineaceae</taxon>
        <taxon>Anaerolinea</taxon>
    </lineage>
</organism>
<dbReference type="Pfam" id="PF24481">
    <property type="entry name" value="CT398_CC"/>
    <property type="match status" value="1"/>
</dbReference>
<dbReference type="Proteomes" id="UP000008922">
    <property type="component" value="Chromosome"/>
</dbReference>
<dbReference type="Pfam" id="PF02591">
    <property type="entry name" value="Zn_ribbon_9"/>
    <property type="match status" value="1"/>
</dbReference>
<dbReference type="EMBL" id="AP012029">
    <property type="protein sequence ID" value="BAJ63867.1"/>
    <property type="molecule type" value="Genomic_DNA"/>
</dbReference>
<protein>
    <recommendedName>
        <fullName evidence="6">C4-type zinc ribbon domain-containing protein</fullName>
    </recommendedName>
</protein>
<name>E8N603_ANATU</name>
<keyword evidence="1" id="KW-0175">Coiled coil</keyword>
<dbReference type="InParanoid" id="E8N603"/>
<evidence type="ECO:0000313" key="4">
    <source>
        <dbReference type="EMBL" id="BAJ63867.1"/>
    </source>
</evidence>